<keyword evidence="3 6" id="KW-0274">FAD</keyword>
<dbReference type="Pfam" id="PF00970">
    <property type="entry name" value="FAD_binding_6"/>
    <property type="match status" value="2"/>
</dbReference>
<dbReference type="InterPro" id="IPR017938">
    <property type="entry name" value="Riboflavin_synthase-like_b-brl"/>
</dbReference>
<dbReference type="FunFam" id="3.40.50.80:FF:000005">
    <property type="entry name" value="NADH-cytochrome b5 reductase"/>
    <property type="match status" value="1"/>
</dbReference>
<keyword evidence="4 7" id="KW-0560">Oxidoreductase</keyword>
<comment type="cofactor">
    <cofactor evidence="1 6 7">
        <name>FAD</name>
        <dbReference type="ChEBI" id="CHEBI:57692"/>
    </cofactor>
</comment>
<comment type="similarity">
    <text evidence="7">Belongs to the flavoprotein pyridine nucleotide cytochrome reductase family.</text>
</comment>
<evidence type="ECO:0000256" key="2">
    <source>
        <dbReference type="ARBA" id="ARBA00022630"/>
    </source>
</evidence>
<dbReference type="PANTHER" id="PTHR19370:SF185">
    <property type="entry name" value="NADH-CYTOCHROME B5 REDUCTASE"/>
    <property type="match status" value="1"/>
</dbReference>
<reference evidence="11" key="2">
    <citation type="journal article" date="2016" name="Sci. Rep.">
        <title>Dictyocaulus viviparus genome, variome and transcriptome elucidate lungworm biology and support future intervention.</title>
        <authorList>
            <person name="McNulty S.N."/>
            <person name="Strube C."/>
            <person name="Rosa B.A."/>
            <person name="Martin J.C."/>
            <person name="Tyagi R."/>
            <person name="Choi Y.J."/>
            <person name="Wang Q."/>
            <person name="Hallsworth Pepin K."/>
            <person name="Zhang X."/>
            <person name="Ozersky P."/>
            <person name="Wilson R.K."/>
            <person name="Sternberg P.W."/>
            <person name="Gasser R.B."/>
            <person name="Mitreva M."/>
        </authorList>
    </citation>
    <scope>NUCLEOTIDE SEQUENCE [LARGE SCALE GENOMIC DNA]</scope>
    <source>
        <strain evidence="11">HannoverDv2000</strain>
    </source>
</reference>
<dbReference type="Proteomes" id="UP000053766">
    <property type="component" value="Unassembled WGS sequence"/>
</dbReference>
<feature type="binding site" evidence="6">
    <location>
        <position position="123"/>
    </location>
    <ligand>
        <name>FAD</name>
        <dbReference type="ChEBI" id="CHEBI:57692"/>
    </ligand>
</feature>
<evidence type="ECO:0000256" key="6">
    <source>
        <dbReference type="PIRSR" id="PIRSR601834-1"/>
    </source>
</evidence>
<dbReference type="OrthoDB" id="432685at2759"/>
<dbReference type="Pfam" id="PF00175">
    <property type="entry name" value="NAD_binding_1"/>
    <property type="match status" value="1"/>
</dbReference>
<keyword evidence="5 7" id="KW-0520">NAD</keyword>
<dbReference type="InterPro" id="IPR039261">
    <property type="entry name" value="FNR_nucleotide-bd"/>
</dbReference>
<organism evidence="10 11">
    <name type="scientific">Dictyocaulus viviparus</name>
    <name type="common">Bovine lungworm</name>
    <dbReference type="NCBI Taxonomy" id="29172"/>
    <lineage>
        <taxon>Eukaryota</taxon>
        <taxon>Metazoa</taxon>
        <taxon>Ecdysozoa</taxon>
        <taxon>Nematoda</taxon>
        <taxon>Chromadorea</taxon>
        <taxon>Rhabditida</taxon>
        <taxon>Rhabditina</taxon>
        <taxon>Rhabditomorpha</taxon>
        <taxon>Strongyloidea</taxon>
        <taxon>Metastrongylidae</taxon>
        <taxon>Dictyocaulus</taxon>
    </lineage>
</organism>
<feature type="binding site" evidence="6">
    <location>
        <position position="156"/>
    </location>
    <ligand>
        <name>FAD</name>
        <dbReference type="ChEBI" id="CHEBI:57692"/>
    </ligand>
</feature>
<dbReference type="GO" id="GO:0090524">
    <property type="term" value="F:cytochrome-b5 reductase activity, acting on NADH"/>
    <property type="evidence" value="ECO:0007669"/>
    <property type="project" value="UniProtKB-EC"/>
</dbReference>
<feature type="binding site" evidence="6">
    <location>
        <position position="213"/>
    </location>
    <ligand>
        <name>FAD</name>
        <dbReference type="ChEBI" id="CHEBI:57692"/>
    </ligand>
</feature>
<feature type="binding site" evidence="6">
    <location>
        <position position="124"/>
    </location>
    <ligand>
        <name>FAD</name>
        <dbReference type="ChEBI" id="CHEBI:57692"/>
    </ligand>
</feature>
<feature type="domain" description="FAD-binding FR-type" evidence="9">
    <location>
        <begin position="52"/>
        <end position="180"/>
    </location>
</feature>
<keyword evidence="11" id="KW-1185">Reference proteome</keyword>
<evidence type="ECO:0000256" key="5">
    <source>
        <dbReference type="ARBA" id="ARBA00023027"/>
    </source>
</evidence>
<evidence type="ECO:0000313" key="10">
    <source>
        <dbReference type="EMBL" id="KJH45980.1"/>
    </source>
</evidence>
<proteinExistence type="inferred from homology"/>
<dbReference type="SUPFAM" id="SSF63380">
    <property type="entry name" value="Riboflavin synthase domain-like"/>
    <property type="match status" value="1"/>
</dbReference>
<evidence type="ECO:0000256" key="1">
    <source>
        <dbReference type="ARBA" id="ARBA00001974"/>
    </source>
</evidence>
<dbReference type="InterPro" id="IPR001834">
    <property type="entry name" value="CBR-like"/>
</dbReference>
<dbReference type="InterPro" id="IPR001433">
    <property type="entry name" value="OxRdtase_FAD/NAD-bd"/>
</dbReference>
<feature type="transmembrane region" description="Helical" evidence="8">
    <location>
        <begin position="12"/>
        <end position="31"/>
    </location>
</feature>
<dbReference type="Gene3D" id="2.40.30.10">
    <property type="entry name" value="Translation factors"/>
    <property type="match status" value="1"/>
</dbReference>
<dbReference type="PROSITE" id="PS51384">
    <property type="entry name" value="FAD_FR"/>
    <property type="match status" value="1"/>
</dbReference>
<name>A0A0D8XN58_DICVI</name>
<keyword evidence="8" id="KW-0812">Transmembrane</keyword>
<dbReference type="SUPFAM" id="SSF52343">
    <property type="entry name" value="Ferredoxin reductase-like, C-terminal NADP-linked domain"/>
    <property type="match status" value="1"/>
</dbReference>
<accession>A0A0D8XN58</accession>
<dbReference type="InterPro" id="IPR017927">
    <property type="entry name" value="FAD-bd_FR_type"/>
</dbReference>
<gene>
    <name evidence="10" type="ORF">DICVIV_07938</name>
</gene>
<dbReference type="AlphaFoldDB" id="A0A0D8XN58"/>
<dbReference type="PRINTS" id="PR00371">
    <property type="entry name" value="FPNCR"/>
</dbReference>
<feature type="binding site" evidence="6">
    <location>
        <position position="122"/>
    </location>
    <ligand>
        <name>FAD</name>
        <dbReference type="ChEBI" id="CHEBI:57692"/>
    </ligand>
</feature>
<evidence type="ECO:0000256" key="4">
    <source>
        <dbReference type="ARBA" id="ARBA00023002"/>
    </source>
</evidence>
<reference evidence="10 11" key="1">
    <citation type="submission" date="2013-11" db="EMBL/GenBank/DDBJ databases">
        <title>Draft genome of the bovine lungworm Dictyocaulus viviparus.</title>
        <authorList>
            <person name="Mitreva M."/>
        </authorList>
    </citation>
    <scope>NUCLEOTIDE SEQUENCE [LARGE SCALE GENOMIC DNA]</scope>
    <source>
        <strain evidence="10 11">HannoverDv2000</strain>
    </source>
</reference>
<dbReference type="EMBL" id="KN716375">
    <property type="protein sequence ID" value="KJH45980.1"/>
    <property type="molecule type" value="Genomic_DNA"/>
</dbReference>
<keyword evidence="8" id="KW-0472">Membrane</keyword>
<dbReference type="PANTHER" id="PTHR19370">
    <property type="entry name" value="NADH-CYTOCHROME B5 REDUCTASE"/>
    <property type="match status" value="1"/>
</dbReference>
<dbReference type="InterPro" id="IPR001709">
    <property type="entry name" value="Flavoprot_Pyr_Nucl_cyt_Rdtase"/>
</dbReference>
<comment type="catalytic activity">
    <reaction evidence="7">
        <text>2 Fe(III)-[cytochrome b5] + NADH = 2 Fe(II)-[cytochrome b5] + NAD(+) + H(+)</text>
        <dbReference type="Rhea" id="RHEA:46680"/>
        <dbReference type="Rhea" id="RHEA-COMP:10438"/>
        <dbReference type="Rhea" id="RHEA-COMP:10439"/>
        <dbReference type="ChEBI" id="CHEBI:15378"/>
        <dbReference type="ChEBI" id="CHEBI:29033"/>
        <dbReference type="ChEBI" id="CHEBI:29034"/>
        <dbReference type="ChEBI" id="CHEBI:57540"/>
        <dbReference type="ChEBI" id="CHEBI:57945"/>
        <dbReference type="EC" id="1.6.2.2"/>
    </reaction>
</comment>
<keyword evidence="2 6" id="KW-0285">Flavoprotein</keyword>
<dbReference type="InterPro" id="IPR008333">
    <property type="entry name" value="Cbr1-like_FAD-bd_dom"/>
</dbReference>
<feature type="binding site" evidence="6">
    <location>
        <position position="154"/>
    </location>
    <ligand>
        <name>FAD</name>
        <dbReference type="ChEBI" id="CHEBI:57692"/>
    </ligand>
</feature>
<keyword evidence="8" id="KW-1133">Transmembrane helix</keyword>
<dbReference type="PRINTS" id="PR00406">
    <property type="entry name" value="CYTB5RDTASE"/>
</dbReference>
<sequence>MFTDVMGLDNSAIVGSCIVIVISTIAIYLFLKKRCNLLYNMRKHPITLVNENDKYSLPLVEKIEVTHDTRKFRFRLPSDDHVLGLPIGQHVYLSAKLFYLKDWVSFWSELLKLQVDGKLVVRPYTPISSDDDLGYVELMVYFRNVNPKFPDGGKMSQYLEQMKIGETIEFRGPCGLIVYKGYGKFAIRPDKKSPPTERIFNNVSMIAGGTGITPMLQIIKAILKNPHDRTCVNLLFANQSEEDILNDLDELAAEHYDQFKVWYTVDRPPVNWKYSSGFINDEMIKEHLAAPSEDSAVLLCGPPPMINFACIPNLDKLFYDPKNRFQF</sequence>
<feature type="binding site" evidence="6">
    <location>
        <position position="155"/>
    </location>
    <ligand>
        <name>FAD</name>
        <dbReference type="ChEBI" id="CHEBI:57692"/>
    </ligand>
</feature>
<evidence type="ECO:0000256" key="8">
    <source>
        <dbReference type="SAM" id="Phobius"/>
    </source>
</evidence>
<dbReference type="CDD" id="cd06183">
    <property type="entry name" value="cyt_b5_reduct_like"/>
    <property type="match status" value="1"/>
</dbReference>
<dbReference type="GO" id="GO:0005739">
    <property type="term" value="C:mitochondrion"/>
    <property type="evidence" value="ECO:0007669"/>
    <property type="project" value="TreeGrafter"/>
</dbReference>
<evidence type="ECO:0000256" key="3">
    <source>
        <dbReference type="ARBA" id="ARBA00022827"/>
    </source>
</evidence>
<protein>
    <recommendedName>
        <fullName evidence="7">NADH-cytochrome b5 reductase</fullName>
        <ecNumber evidence="7">1.6.2.2</ecNumber>
    </recommendedName>
</protein>
<evidence type="ECO:0000313" key="11">
    <source>
        <dbReference type="Proteomes" id="UP000053766"/>
    </source>
</evidence>
<dbReference type="GO" id="GO:0071949">
    <property type="term" value="F:FAD binding"/>
    <property type="evidence" value="ECO:0007669"/>
    <property type="project" value="TreeGrafter"/>
</dbReference>
<dbReference type="STRING" id="29172.A0A0D8XN58"/>
<dbReference type="EC" id="1.6.2.2" evidence="7"/>
<dbReference type="Gene3D" id="3.40.50.80">
    <property type="entry name" value="Nucleotide-binding domain of ferredoxin-NADP reductase (FNR) module"/>
    <property type="match status" value="1"/>
</dbReference>
<evidence type="ECO:0000259" key="9">
    <source>
        <dbReference type="PROSITE" id="PS51384"/>
    </source>
</evidence>
<evidence type="ECO:0000256" key="7">
    <source>
        <dbReference type="RuleBase" id="RU361226"/>
    </source>
</evidence>